<dbReference type="PANTHER" id="PTHR34967:SF1">
    <property type="entry name" value="OS02G0257200 PROTEIN"/>
    <property type="match status" value="1"/>
</dbReference>
<keyword evidence="3" id="KW-1185">Reference proteome</keyword>
<feature type="transmembrane region" description="Helical" evidence="1">
    <location>
        <begin position="54"/>
        <end position="76"/>
    </location>
</feature>
<evidence type="ECO:0000256" key="1">
    <source>
        <dbReference type="SAM" id="Phobius"/>
    </source>
</evidence>
<feature type="transmembrane region" description="Helical" evidence="1">
    <location>
        <begin position="27"/>
        <end position="47"/>
    </location>
</feature>
<organism evidence="2 3">
    <name type="scientific">Rubroshorea leprosula</name>
    <dbReference type="NCBI Taxonomy" id="152421"/>
    <lineage>
        <taxon>Eukaryota</taxon>
        <taxon>Viridiplantae</taxon>
        <taxon>Streptophyta</taxon>
        <taxon>Embryophyta</taxon>
        <taxon>Tracheophyta</taxon>
        <taxon>Spermatophyta</taxon>
        <taxon>Magnoliopsida</taxon>
        <taxon>eudicotyledons</taxon>
        <taxon>Gunneridae</taxon>
        <taxon>Pentapetalae</taxon>
        <taxon>rosids</taxon>
        <taxon>malvids</taxon>
        <taxon>Malvales</taxon>
        <taxon>Dipterocarpaceae</taxon>
        <taxon>Rubroshorea</taxon>
    </lineage>
</organism>
<name>A0AAV5L2G2_9ROSI</name>
<sequence length="207" mass="22797">MVKLATARESRMYGPGRGRTRAEYINAGLYLFATVVLGSGFGAQFSLEPRSSLVLMLIALALIIVVNVHDLVAHLAGIDFRLPLMELDTQLAFVEFAVPLVQALGSLLFFLGILILFVEEEKGYVYFRFEKHALNMLIAGPVLWVLGSIHNSCQIYERADGHVQILQQSVQLPFLIGSTLFMVGGILNSQEQTGLSRHGMGLLVSFD</sequence>
<dbReference type="EMBL" id="BPVZ01000090">
    <property type="protein sequence ID" value="GKV31293.1"/>
    <property type="molecule type" value="Genomic_DNA"/>
</dbReference>
<proteinExistence type="predicted"/>
<evidence type="ECO:0000313" key="2">
    <source>
        <dbReference type="EMBL" id="GKV31293.1"/>
    </source>
</evidence>
<comment type="caution">
    <text evidence="2">The sequence shown here is derived from an EMBL/GenBank/DDBJ whole genome shotgun (WGS) entry which is preliminary data.</text>
</comment>
<dbReference type="PANTHER" id="PTHR34967">
    <property type="entry name" value="OS02G0257200 PROTEIN"/>
    <property type="match status" value="1"/>
</dbReference>
<protein>
    <submittedName>
        <fullName evidence="2">Uncharacterized protein</fullName>
    </submittedName>
</protein>
<feature type="transmembrane region" description="Helical" evidence="1">
    <location>
        <begin position="96"/>
        <end position="118"/>
    </location>
</feature>
<gene>
    <name evidence="2" type="ORF">SLEP1_g40000</name>
</gene>
<dbReference type="AlphaFoldDB" id="A0AAV5L2G2"/>
<feature type="transmembrane region" description="Helical" evidence="1">
    <location>
        <begin position="133"/>
        <end position="150"/>
    </location>
</feature>
<keyword evidence="1" id="KW-0812">Transmembrane</keyword>
<reference evidence="2 3" key="1">
    <citation type="journal article" date="2021" name="Commun. Biol.">
        <title>The genome of Shorea leprosula (Dipterocarpaceae) highlights the ecological relevance of drought in aseasonal tropical rainforests.</title>
        <authorList>
            <person name="Ng K.K.S."/>
            <person name="Kobayashi M.J."/>
            <person name="Fawcett J.A."/>
            <person name="Hatakeyama M."/>
            <person name="Paape T."/>
            <person name="Ng C.H."/>
            <person name="Ang C.C."/>
            <person name="Tnah L.H."/>
            <person name="Lee C.T."/>
            <person name="Nishiyama T."/>
            <person name="Sese J."/>
            <person name="O'Brien M.J."/>
            <person name="Copetti D."/>
            <person name="Mohd Noor M.I."/>
            <person name="Ong R.C."/>
            <person name="Putra M."/>
            <person name="Sireger I.Z."/>
            <person name="Indrioko S."/>
            <person name="Kosugi Y."/>
            <person name="Izuno A."/>
            <person name="Isagi Y."/>
            <person name="Lee S.L."/>
            <person name="Shimizu K.K."/>
        </authorList>
    </citation>
    <scope>NUCLEOTIDE SEQUENCE [LARGE SCALE GENOMIC DNA]</scope>
    <source>
        <strain evidence="2">214</strain>
    </source>
</reference>
<keyword evidence="1" id="KW-1133">Transmembrane helix</keyword>
<keyword evidence="1" id="KW-0472">Membrane</keyword>
<evidence type="ECO:0000313" key="3">
    <source>
        <dbReference type="Proteomes" id="UP001054252"/>
    </source>
</evidence>
<accession>A0AAV5L2G2</accession>
<dbReference type="Proteomes" id="UP001054252">
    <property type="component" value="Unassembled WGS sequence"/>
</dbReference>